<evidence type="ECO:0000256" key="2">
    <source>
        <dbReference type="ARBA" id="ARBA00022694"/>
    </source>
</evidence>
<feature type="compositionally biased region" description="Basic residues" evidence="4">
    <location>
        <begin position="99"/>
        <end position="109"/>
    </location>
</feature>
<feature type="region of interest" description="Disordered" evidence="4">
    <location>
        <begin position="594"/>
        <end position="615"/>
    </location>
</feature>
<evidence type="ECO:0000256" key="4">
    <source>
        <dbReference type="SAM" id="MobiDB-lite"/>
    </source>
</evidence>
<protein>
    <submittedName>
        <fullName evidence="9">Ribonucleases P/MRP protein subunit pop1</fullName>
        <ecNumber evidence="9">3.1.26.5</ecNumber>
    </submittedName>
</protein>
<dbReference type="Pfam" id="PF08170">
    <property type="entry name" value="POPLD"/>
    <property type="match status" value="1"/>
</dbReference>
<dbReference type="EMBL" id="JANBOH010000159">
    <property type="protein sequence ID" value="KAJ1644525.1"/>
    <property type="molecule type" value="Genomic_DNA"/>
</dbReference>
<evidence type="ECO:0000259" key="7">
    <source>
        <dbReference type="Pfam" id="PF08170"/>
    </source>
</evidence>
<dbReference type="PANTHER" id="PTHR22731:SF3">
    <property type="entry name" value="RIBONUCLEASES P_MRP PROTEIN SUBUNIT POP1"/>
    <property type="match status" value="1"/>
</dbReference>
<keyword evidence="2" id="KW-0819">tRNA processing</keyword>
<name>A0A9W8CIG0_9FUNG</name>
<evidence type="ECO:0000313" key="10">
    <source>
        <dbReference type="Proteomes" id="UP001145021"/>
    </source>
</evidence>
<dbReference type="AlphaFoldDB" id="A0A9W8CIG0"/>
<gene>
    <name evidence="9" type="primary">POP1</name>
    <name evidence="9" type="ORF">LPJ64_003799</name>
</gene>
<evidence type="ECO:0000256" key="3">
    <source>
        <dbReference type="ARBA" id="ARBA00023242"/>
    </source>
</evidence>
<reference evidence="9" key="1">
    <citation type="submission" date="2022-07" db="EMBL/GenBank/DDBJ databases">
        <title>Phylogenomic reconstructions and comparative analyses of Kickxellomycotina fungi.</title>
        <authorList>
            <person name="Reynolds N.K."/>
            <person name="Stajich J.E."/>
            <person name="Barry K."/>
            <person name="Grigoriev I.V."/>
            <person name="Crous P."/>
            <person name="Smith M.E."/>
        </authorList>
    </citation>
    <scope>NUCLEOTIDE SEQUENCE</scope>
    <source>
        <strain evidence="9">NBRC 105413</strain>
    </source>
</reference>
<dbReference type="InterPro" id="IPR009723">
    <property type="entry name" value="Pop1_N"/>
</dbReference>
<dbReference type="InterPro" id="IPR055079">
    <property type="entry name" value="POP1_C"/>
</dbReference>
<keyword evidence="5" id="KW-0812">Transmembrane</keyword>
<dbReference type="Pfam" id="PF22770">
    <property type="entry name" value="POP1_C"/>
    <property type="match status" value="1"/>
</dbReference>
<feature type="compositionally biased region" description="Basic and acidic residues" evidence="4">
    <location>
        <begin position="411"/>
        <end position="423"/>
    </location>
</feature>
<dbReference type="InterPro" id="IPR039182">
    <property type="entry name" value="Pop1"/>
</dbReference>
<dbReference type="GO" id="GO:0001682">
    <property type="term" value="P:tRNA 5'-leader removal"/>
    <property type="evidence" value="ECO:0007669"/>
    <property type="project" value="InterPro"/>
</dbReference>
<dbReference type="GO" id="GO:0004526">
    <property type="term" value="F:ribonuclease P activity"/>
    <property type="evidence" value="ECO:0007669"/>
    <property type="project" value="UniProtKB-EC"/>
</dbReference>
<evidence type="ECO:0000259" key="8">
    <source>
        <dbReference type="Pfam" id="PF22770"/>
    </source>
</evidence>
<keyword evidence="10" id="KW-1185">Reference proteome</keyword>
<feature type="compositionally biased region" description="Low complexity" evidence="4">
    <location>
        <begin position="88"/>
        <end position="97"/>
    </location>
</feature>
<comment type="caution">
    <text evidence="9">The sequence shown here is derived from an EMBL/GenBank/DDBJ whole genome shotgun (WGS) entry which is preliminary data.</text>
</comment>
<organism evidence="9 10">
    <name type="scientific">Coemansia asiatica</name>
    <dbReference type="NCBI Taxonomy" id="1052880"/>
    <lineage>
        <taxon>Eukaryota</taxon>
        <taxon>Fungi</taxon>
        <taxon>Fungi incertae sedis</taxon>
        <taxon>Zoopagomycota</taxon>
        <taxon>Kickxellomycotina</taxon>
        <taxon>Kickxellomycetes</taxon>
        <taxon>Kickxellales</taxon>
        <taxon>Kickxellaceae</taxon>
        <taxon>Coemansia</taxon>
    </lineage>
</organism>
<feature type="transmembrane region" description="Helical" evidence="5">
    <location>
        <begin position="715"/>
        <end position="735"/>
    </location>
</feature>
<keyword evidence="5" id="KW-0472">Membrane</keyword>
<comment type="subcellular location">
    <subcellularLocation>
        <location evidence="1">Nucleus</location>
    </subcellularLocation>
</comment>
<evidence type="ECO:0000256" key="5">
    <source>
        <dbReference type="SAM" id="Phobius"/>
    </source>
</evidence>
<dbReference type="EC" id="3.1.26.5" evidence="9"/>
<dbReference type="InterPro" id="IPR012590">
    <property type="entry name" value="POPLD_dom"/>
</dbReference>
<dbReference type="GO" id="GO:0005655">
    <property type="term" value="C:nucleolar ribonuclease P complex"/>
    <property type="evidence" value="ECO:0007669"/>
    <property type="project" value="InterPro"/>
</dbReference>
<keyword evidence="9" id="KW-0378">Hydrolase</keyword>
<proteinExistence type="predicted"/>
<dbReference type="GO" id="GO:0000172">
    <property type="term" value="C:ribonuclease MRP complex"/>
    <property type="evidence" value="ECO:0007669"/>
    <property type="project" value="InterPro"/>
</dbReference>
<sequence>MSQEQKKKTDRPPATLAKARSIGVVGFVEARAFEINSLQRTLDDARNSGNARAFQTLPRHLRRRAASHNVKRIPARLRARALEEMKKSAASSSSSAKLTNHKAACRYKRRRTRSVREEYELRQSGKRWLETHVWHAKRMHMQHLWGTMIATTPNERSHRAAYRAAKERCYAHDVSYFTTLEIAGHEQQVLGCLVALTAPGALTPALRCYSSGARMAPLTLYRAGRYPCGVLGPASALWKPQTDLGTQRVLWLRVHPSLAADVFAELEAAASRAIAASSASAGNDSGLIGLQVQDVSCDLVSFELLGTSSTPLLAAILSQTASDCASSRTLQAIASANSPAVIPEGAVMALRIHDPRLSFPIKFDAASFSSPDPSLLDPVLSAWPEDAASLQPGDSGVFDRERCASDLERRHSEHQLNQRRREQLVPGTKLEPGPNDVTVPLLLVRTGPEAGLGSRIAGFDRQFVDSMAHGWTLIGPRGWGMALWMSLVFAGARAQGMQERLHLSLEAGQPAFPRDWPGSPAYDETASAAAADALAYWQRRPPGKRTNYAHHGIESPFFAPFHQLLGMPGAPASYPQLGPAGLECRMRRLRKIGGKSSPANADADADADATQPQDPVDSADIWLVSGEQMANAVQKLLLSVPSAQEPALEQWALPLAELAGSSSSSDDLAVLFRRCLVRVRLVCNARGVPDNNSPVCLTTLPTEPIGYVTAGSFSLARGCGMAIAACSLCGLFALWRATAGSSRKHVLIRSMNGSPACEATLSLSSY</sequence>
<keyword evidence="5" id="KW-1133">Transmembrane helix</keyword>
<feature type="region of interest" description="Disordered" evidence="4">
    <location>
        <begin position="411"/>
        <end position="431"/>
    </location>
</feature>
<feature type="domain" description="POPLD" evidence="7">
    <location>
        <begin position="470"/>
        <end position="560"/>
    </location>
</feature>
<dbReference type="SUPFAM" id="SSF103025">
    <property type="entry name" value="Folate-binding domain"/>
    <property type="match status" value="1"/>
</dbReference>
<dbReference type="PANTHER" id="PTHR22731">
    <property type="entry name" value="RIBONUCLEASES P/MRP PROTEIN SUBUNIT POP1"/>
    <property type="match status" value="1"/>
</dbReference>
<dbReference type="Gene3D" id="3.30.1360.120">
    <property type="entry name" value="Probable tRNA modification gtpase trme, domain 1"/>
    <property type="match status" value="1"/>
</dbReference>
<keyword evidence="3" id="KW-0539">Nucleus</keyword>
<accession>A0A9W8CIG0</accession>
<dbReference type="Proteomes" id="UP001145021">
    <property type="component" value="Unassembled WGS sequence"/>
</dbReference>
<feature type="region of interest" description="Disordered" evidence="4">
    <location>
        <begin position="86"/>
        <end position="109"/>
    </location>
</feature>
<dbReference type="Pfam" id="PF06978">
    <property type="entry name" value="POP1_N"/>
    <property type="match status" value="1"/>
</dbReference>
<feature type="domain" description="Pop1 N-terminal" evidence="6">
    <location>
        <begin position="27"/>
        <end position="113"/>
    </location>
</feature>
<evidence type="ECO:0000313" key="9">
    <source>
        <dbReference type="EMBL" id="KAJ1644525.1"/>
    </source>
</evidence>
<evidence type="ECO:0000256" key="1">
    <source>
        <dbReference type="ARBA" id="ARBA00004123"/>
    </source>
</evidence>
<evidence type="ECO:0000259" key="6">
    <source>
        <dbReference type="Pfam" id="PF06978"/>
    </source>
</evidence>
<feature type="domain" description="POP1 C-terminal" evidence="8">
    <location>
        <begin position="703"/>
        <end position="751"/>
    </location>
</feature>
<dbReference type="InterPro" id="IPR027266">
    <property type="entry name" value="TrmE/GcvT-like"/>
</dbReference>